<dbReference type="RefSeq" id="WP_345193365.1">
    <property type="nucleotide sequence ID" value="NZ_BAABFL010000025.1"/>
</dbReference>
<dbReference type="Proteomes" id="UP001500604">
    <property type="component" value="Unassembled WGS sequence"/>
</dbReference>
<evidence type="ECO:0000313" key="2">
    <source>
        <dbReference type="EMBL" id="GAA4648125.1"/>
    </source>
</evidence>
<evidence type="ECO:0000313" key="3">
    <source>
        <dbReference type="Proteomes" id="UP001500604"/>
    </source>
</evidence>
<dbReference type="EMBL" id="BAABFL010000025">
    <property type="protein sequence ID" value="GAA4648125.1"/>
    <property type="molecule type" value="Genomic_DNA"/>
</dbReference>
<dbReference type="Gene3D" id="3.90.320.10">
    <property type="match status" value="1"/>
</dbReference>
<feature type="domain" description="PD-(D/E)XK endonuclease-like" evidence="1">
    <location>
        <begin position="171"/>
        <end position="277"/>
    </location>
</feature>
<keyword evidence="3" id="KW-1185">Reference proteome</keyword>
<evidence type="ECO:0000259" key="1">
    <source>
        <dbReference type="Pfam" id="PF12705"/>
    </source>
</evidence>
<comment type="caution">
    <text evidence="2">The sequence shown here is derived from an EMBL/GenBank/DDBJ whole genome shotgun (WGS) entry which is preliminary data.</text>
</comment>
<gene>
    <name evidence="2" type="ORF">GCM10023116_03890</name>
</gene>
<dbReference type="Pfam" id="PF12705">
    <property type="entry name" value="PDDEXK_1"/>
    <property type="match status" value="2"/>
</dbReference>
<dbReference type="InterPro" id="IPR011604">
    <property type="entry name" value="PDDEXK-like_dom_sf"/>
</dbReference>
<name>A0ABP8UZ42_9GAMM</name>
<sequence length="288" mass="33127">MSYTPPSDSDFNLEPAKPVKVEKPKVPEFEFDPNRSDLEVARLIATDGGNDPQGGPIRFWSHSSLQQFGQCPYRLFLRRVKKIKEPSGEAAERGSLIHDECEAYVRGLRDEMPNGKKTIEFKSRFDLLRTLFNEGQVQLEENWGFDIDWNPLEDDGALYKNKDLWCITKLDVFVRESDTSALIIDHKTGKKWGNEVKHGAQALEYAISAFMKYPELEHVTAEFWYLDQGQDMRRQYTRDDVMTMLPRLTERAIKLTSATKFPAKPSDVACRWCHYRTSGDCEFGDAIG</sequence>
<accession>A0ABP8UZ42</accession>
<protein>
    <recommendedName>
        <fullName evidence="1">PD-(D/E)XK endonuclease-like domain-containing protein</fullName>
    </recommendedName>
</protein>
<feature type="domain" description="PD-(D/E)XK endonuclease-like" evidence="1">
    <location>
        <begin position="60"/>
        <end position="112"/>
    </location>
</feature>
<dbReference type="InterPro" id="IPR038726">
    <property type="entry name" value="PDDEXK_AddAB-type"/>
</dbReference>
<reference evidence="3" key="1">
    <citation type="journal article" date="2019" name="Int. J. Syst. Evol. Microbiol.">
        <title>The Global Catalogue of Microorganisms (GCM) 10K type strain sequencing project: providing services to taxonomists for standard genome sequencing and annotation.</title>
        <authorList>
            <consortium name="The Broad Institute Genomics Platform"/>
            <consortium name="The Broad Institute Genome Sequencing Center for Infectious Disease"/>
            <person name="Wu L."/>
            <person name="Ma J."/>
        </authorList>
    </citation>
    <scope>NUCLEOTIDE SEQUENCE [LARGE SCALE GENOMIC DNA]</scope>
    <source>
        <strain evidence="3">JCM 17805</strain>
    </source>
</reference>
<proteinExistence type="predicted"/>
<organism evidence="2 3">
    <name type="scientific">Kistimonas scapharcae</name>
    <dbReference type="NCBI Taxonomy" id="1036133"/>
    <lineage>
        <taxon>Bacteria</taxon>
        <taxon>Pseudomonadati</taxon>
        <taxon>Pseudomonadota</taxon>
        <taxon>Gammaproteobacteria</taxon>
        <taxon>Oceanospirillales</taxon>
        <taxon>Endozoicomonadaceae</taxon>
        <taxon>Kistimonas</taxon>
    </lineage>
</organism>